<dbReference type="InterPro" id="IPR020471">
    <property type="entry name" value="AKR"/>
</dbReference>
<dbReference type="Proteomes" id="UP000023067">
    <property type="component" value="Unassembled WGS sequence"/>
</dbReference>
<evidence type="ECO:0000313" key="3">
    <source>
        <dbReference type="EMBL" id="EWS81296.1"/>
    </source>
</evidence>
<reference evidence="3 4" key="1">
    <citation type="submission" date="2014-02" db="EMBL/GenBank/DDBJ databases">
        <title>Genome sequence of Brachybacterium phenoliresistens strain W13A50.</title>
        <authorList>
            <person name="Wang X."/>
        </authorList>
    </citation>
    <scope>NUCLEOTIDE SEQUENCE [LARGE SCALE GENOMIC DNA]</scope>
    <source>
        <strain evidence="3 4">W13A50</strain>
    </source>
</reference>
<dbReference type="EMBL" id="JDYK01000008">
    <property type="protein sequence ID" value="EWS81296.1"/>
    <property type="molecule type" value="Genomic_DNA"/>
</dbReference>
<keyword evidence="4" id="KW-1185">Reference proteome</keyword>
<proteinExistence type="predicted"/>
<dbReference type="HOGENOM" id="CLU_023205_2_1_11"/>
<dbReference type="GO" id="GO:0016491">
    <property type="term" value="F:oxidoreductase activity"/>
    <property type="evidence" value="ECO:0007669"/>
    <property type="project" value="UniProtKB-KW"/>
</dbReference>
<gene>
    <name evidence="3" type="ORF">BF93_17150</name>
</gene>
<dbReference type="PANTHER" id="PTHR43625">
    <property type="entry name" value="AFLATOXIN B1 ALDEHYDE REDUCTASE"/>
    <property type="match status" value="1"/>
</dbReference>
<sequence length="295" mass="31798">MAAQRRIGSLAVSPIGLGAMPFSLGKDPLPPREQAIATVHAALDAGVTLIDTADVYAPRWDMMGHNEQIVAEALRTWSGDASQVVVATKGGITREKDVFPNRRNASPEYLRSAVEASLTALGVDTIDLYYWHRPDRSRRYADGVEALAALQQEGLIREIGVSNANVEELDVAREVLGEGGLAAVQNEFSPRFHHTSHRELQYCGEHGIAFVPWSPLGGIGGGSKGVGERFLQVQRVAELRDVSPQQVVLAWELSLGEHVIPIPGASRPESITDSAQAMSLALSVDDLEELATILP</sequence>
<dbReference type="PANTHER" id="PTHR43625:SF40">
    <property type="entry name" value="ALDO-KETO REDUCTASE YAKC [NADP(+)]"/>
    <property type="match status" value="1"/>
</dbReference>
<dbReference type="AlphaFoldDB" id="Z9JU24"/>
<keyword evidence="1" id="KW-0560">Oxidoreductase</keyword>
<dbReference type="GO" id="GO:0005737">
    <property type="term" value="C:cytoplasm"/>
    <property type="evidence" value="ECO:0007669"/>
    <property type="project" value="TreeGrafter"/>
</dbReference>
<protein>
    <submittedName>
        <fullName evidence="3">Aldo/keto reductase</fullName>
    </submittedName>
</protein>
<dbReference type="CDD" id="cd19088">
    <property type="entry name" value="AKR_AKR13B1"/>
    <property type="match status" value="1"/>
</dbReference>
<evidence type="ECO:0000259" key="2">
    <source>
        <dbReference type="Pfam" id="PF00248"/>
    </source>
</evidence>
<accession>Z9JU24</accession>
<dbReference type="InterPro" id="IPR036812">
    <property type="entry name" value="NAD(P)_OxRdtase_dom_sf"/>
</dbReference>
<dbReference type="Gene3D" id="3.20.20.100">
    <property type="entry name" value="NADP-dependent oxidoreductase domain"/>
    <property type="match status" value="1"/>
</dbReference>
<dbReference type="InterPro" id="IPR050791">
    <property type="entry name" value="Aldo-Keto_reductase"/>
</dbReference>
<dbReference type="STRING" id="396014.BF93_17150"/>
<dbReference type="PATRIC" id="fig|396014.3.peg.1773"/>
<name>Z9JU24_9MICO</name>
<organism evidence="3 4">
    <name type="scientific">Brachybacterium phenoliresistens</name>
    <dbReference type="NCBI Taxonomy" id="396014"/>
    <lineage>
        <taxon>Bacteria</taxon>
        <taxon>Bacillati</taxon>
        <taxon>Actinomycetota</taxon>
        <taxon>Actinomycetes</taxon>
        <taxon>Micrococcales</taxon>
        <taxon>Dermabacteraceae</taxon>
        <taxon>Brachybacterium</taxon>
    </lineage>
</organism>
<dbReference type="Pfam" id="PF00248">
    <property type="entry name" value="Aldo_ket_red"/>
    <property type="match status" value="1"/>
</dbReference>
<dbReference type="PRINTS" id="PR00069">
    <property type="entry name" value="ALDKETRDTASE"/>
</dbReference>
<comment type="caution">
    <text evidence="3">The sequence shown here is derived from an EMBL/GenBank/DDBJ whole genome shotgun (WGS) entry which is preliminary data.</text>
</comment>
<evidence type="ECO:0000256" key="1">
    <source>
        <dbReference type="ARBA" id="ARBA00023002"/>
    </source>
</evidence>
<dbReference type="InterPro" id="IPR023210">
    <property type="entry name" value="NADP_OxRdtase_dom"/>
</dbReference>
<dbReference type="SUPFAM" id="SSF51430">
    <property type="entry name" value="NAD(P)-linked oxidoreductase"/>
    <property type="match status" value="1"/>
</dbReference>
<evidence type="ECO:0000313" key="4">
    <source>
        <dbReference type="Proteomes" id="UP000023067"/>
    </source>
</evidence>
<dbReference type="eggNOG" id="COG0667">
    <property type="taxonomic scope" value="Bacteria"/>
</dbReference>
<feature type="domain" description="NADP-dependent oxidoreductase" evidence="2">
    <location>
        <begin position="14"/>
        <end position="293"/>
    </location>
</feature>